<dbReference type="AlphaFoldDB" id="A0A7S4R0H2"/>
<evidence type="ECO:0000313" key="1">
    <source>
        <dbReference type="EMBL" id="CAE4598136.1"/>
    </source>
</evidence>
<gene>
    <name evidence="1" type="ORF">AMON00008_LOCUS27682</name>
</gene>
<evidence type="ECO:0008006" key="2">
    <source>
        <dbReference type="Google" id="ProtNLM"/>
    </source>
</evidence>
<organism evidence="1">
    <name type="scientific">Alexandrium monilatum</name>
    <dbReference type="NCBI Taxonomy" id="311494"/>
    <lineage>
        <taxon>Eukaryota</taxon>
        <taxon>Sar</taxon>
        <taxon>Alveolata</taxon>
        <taxon>Dinophyceae</taxon>
        <taxon>Gonyaulacales</taxon>
        <taxon>Pyrocystaceae</taxon>
        <taxon>Alexandrium</taxon>
    </lineage>
</organism>
<dbReference type="EMBL" id="HBNR01039940">
    <property type="protein sequence ID" value="CAE4598136.1"/>
    <property type="molecule type" value="Transcribed_RNA"/>
</dbReference>
<accession>A0A7S4R0H2</accession>
<name>A0A7S4R0H2_9DINO</name>
<reference evidence="1" key="1">
    <citation type="submission" date="2021-01" db="EMBL/GenBank/DDBJ databases">
        <authorList>
            <person name="Corre E."/>
            <person name="Pelletier E."/>
            <person name="Niang G."/>
            <person name="Scheremetjew M."/>
            <person name="Finn R."/>
            <person name="Kale V."/>
            <person name="Holt S."/>
            <person name="Cochrane G."/>
            <person name="Meng A."/>
            <person name="Brown T."/>
            <person name="Cohen L."/>
        </authorList>
    </citation>
    <scope>NUCLEOTIDE SEQUENCE</scope>
    <source>
        <strain evidence="1">CCMP3105</strain>
    </source>
</reference>
<protein>
    <recommendedName>
        <fullName evidence="2">Ubiquitin-like domain-containing protein</fullName>
    </recommendedName>
</protein>
<sequence>MGGSVCRQYDACRHYDPWEPTPLNAKGSSAPAEAEEEEEVLEDLSLRVSLGLSGDDLCPVRCSALTSVVDLKGLVALASGRSGPWKVVSGHKLLKDEETLQASCVKTGATLTMVYVPGFCFFQGPSPFCSRSHTLSLDHLMVRSNSSWGCTLLSPPLTKDVAFAHVTFRVHRGPYWGSNGIYIGITPGDHNIVGCQAACGASSTFMYRLRDGDKRVCGRWYKFNRRCKAGSNSRGSYKEGDEISLEFDRARRSLRVFDAKGPCDHPLTEDLPTGQTLYFCVDTCEAAQGATIISSCFSKAHVKEAAPYVSLLEGAANRVDTVAELRLARGPAYQSSPTHTVSEDQLVLLCNSNWGCTLLLPPVTHEVGTARVTFRVHCSSNWGSNGIYLGITAADHDIARGRMACGAATSYMYRLRDGDRRVGGRWLRFNRRCIRGRGSMGAYKDGDEITLDYNRLRRSLRVSDTLGFNNQPLSENLFMDRRYYFCVDTSEADQGVTIVASCFIQTP</sequence>
<proteinExistence type="predicted"/>